<dbReference type="Pfam" id="PF00169">
    <property type="entry name" value="PH"/>
    <property type="match status" value="1"/>
</dbReference>
<comment type="caution">
    <text evidence="9">The sequence shown here is derived from an EMBL/GenBank/DDBJ whole genome shotgun (WGS) entry which is preliminary data.</text>
</comment>
<evidence type="ECO:0000313" key="9">
    <source>
        <dbReference type="EMBL" id="KAI6657262.1"/>
    </source>
</evidence>
<reference evidence="9 10" key="1">
    <citation type="journal article" date="2023" name="BMC Biol.">
        <title>The compact genome of the sponge Oopsacas minuta (Hexactinellida) is lacking key metazoan core genes.</title>
        <authorList>
            <person name="Santini S."/>
            <person name="Schenkelaars Q."/>
            <person name="Jourda C."/>
            <person name="Duchesne M."/>
            <person name="Belahbib H."/>
            <person name="Rocher C."/>
            <person name="Selva M."/>
            <person name="Riesgo A."/>
            <person name="Vervoort M."/>
            <person name="Leys S.P."/>
            <person name="Kodjabachian L."/>
            <person name="Le Bivic A."/>
            <person name="Borchiellini C."/>
            <person name="Claverie J.M."/>
            <person name="Renard E."/>
        </authorList>
    </citation>
    <scope>NUCLEOTIDE SEQUENCE [LARGE SCALE GENOMIC DNA]</scope>
    <source>
        <strain evidence="9">SPO-2</strain>
    </source>
</reference>
<feature type="region of interest" description="Disordered" evidence="7">
    <location>
        <begin position="185"/>
        <end position="207"/>
    </location>
</feature>
<evidence type="ECO:0000259" key="8">
    <source>
        <dbReference type="PROSITE" id="PS50003"/>
    </source>
</evidence>
<dbReference type="AlphaFoldDB" id="A0AAV7K7C0"/>
<dbReference type="SMART" id="SM00233">
    <property type="entry name" value="PH"/>
    <property type="match status" value="1"/>
</dbReference>
<keyword evidence="10" id="KW-1185">Reference proteome</keyword>
<dbReference type="GO" id="GO:0006869">
    <property type="term" value="P:lipid transport"/>
    <property type="evidence" value="ECO:0007669"/>
    <property type="project" value="UniProtKB-KW"/>
</dbReference>
<dbReference type="PROSITE" id="PS01013">
    <property type="entry name" value="OSBP"/>
    <property type="match status" value="1"/>
</dbReference>
<dbReference type="Proteomes" id="UP001165289">
    <property type="component" value="Unassembled WGS sequence"/>
</dbReference>
<evidence type="ECO:0000256" key="6">
    <source>
        <dbReference type="RuleBase" id="RU003845"/>
    </source>
</evidence>
<dbReference type="PANTHER" id="PTHR10972:SF102">
    <property type="entry name" value="OXYSTEROL-BINDING PROTEIN"/>
    <property type="match status" value="1"/>
</dbReference>
<dbReference type="GO" id="GO:0032934">
    <property type="term" value="F:sterol binding"/>
    <property type="evidence" value="ECO:0007669"/>
    <property type="project" value="TreeGrafter"/>
</dbReference>
<keyword evidence="2 6" id="KW-0813">Transport</keyword>
<evidence type="ECO:0000256" key="7">
    <source>
        <dbReference type="SAM" id="MobiDB-lite"/>
    </source>
</evidence>
<evidence type="ECO:0000256" key="2">
    <source>
        <dbReference type="ARBA" id="ARBA00022448"/>
    </source>
</evidence>
<dbReference type="PANTHER" id="PTHR10972">
    <property type="entry name" value="OXYSTEROL-BINDING PROTEIN-RELATED"/>
    <property type="match status" value="1"/>
</dbReference>
<evidence type="ECO:0000256" key="5">
    <source>
        <dbReference type="RuleBase" id="RU003844"/>
    </source>
</evidence>
<evidence type="ECO:0000313" key="10">
    <source>
        <dbReference type="Proteomes" id="UP001165289"/>
    </source>
</evidence>
<dbReference type="InterPro" id="IPR018494">
    <property type="entry name" value="Oxysterol-bd_CS"/>
</dbReference>
<organism evidence="9 10">
    <name type="scientific">Oopsacas minuta</name>
    <dbReference type="NCBI Taxonomy" id="111878"/>
    <lineage>
        <taxon>Eukaryota</taxon>
        <taxon>Metazoa</taxon>
        <taxon>Porifera</taxon>
        <taxon>Hexactinellida</taxon>
        <taxon>Hexasterophora</taxon>
        <taxon>Lyssacinosida</taxon>
        <taxon>Leucopsacidae</taxon>
        <taxon>Oopsacas</taxon>
    </lineage>
</organism>
<keyword evidence="3 6" id="KW-0445">Lipid transport</keyword>
<dbReference type="Gene3D" id="2.30.29.30">
    <property type="entry name" value="Pleckstrin-homology domain (PH domain)/Phosphotyrosine-binding domain (PTB)"/>
    <property type="match status" value="1"/>
</dbReference>
<proteinExistence type="inferred from homology"/>
<dbReference type="Gene3D" id="1.10.287.2720">
    <property type="match status" value="1"/>
</dbReference>
<dbReference type="GO" id="GO:0016020">
    <property type="term" value="C:membrane"/>
    <property type="evidence" value="ECO:0007669"/>
    <property type="project" value="TreeGrafter"/>
</dbReference>
<gene>
    <name evidence="9" type="ORF">LOD99_9</name>
</gene>
<dbReference type="InterPro" id="IPR011993">
    <property type="entry name" value="PH-like_dom_sf"/>
</dbReference>
<accession>A0AAV7K7C0</accession>
<dbReference type="InterPro" id="IPR037239">
    <property type="entry name" value="OSBP_sf"/>
</dbReference>
<comment type="similarity">
    <text evidence="1 5">Belongs to the OSBP family.</text>
</comment>
<dbReference type="GO" id="GO:0005829">
    <property type="term" value="C:cytosol"/>
    <property type="evidence" value="ECO:0007669"/>
    <property type="project" value="TreeGrafter"/>
</dbReference>
<evidence type="ECO:0000256" key="4">
    <source>
        <dbReference type="ARBA" id="ARBA00023121"/>
    </source>
</evidence>
<dbReference type="SUPFAM" id="SSF144000">
    <property type="entry name" value="Oxysterol-binding protein-like"/>
    <property type="match status" value="1"/>
</dbReference>
<sequence>MDNQIMQGPLSKWTNVVKGWQYRWFVLDRTNGYLSYYISREQMVNETKRGGIKLRGAVLEIDDSDETAFALISDSKQFHLQTQSPEDRDRWVEALQESIQLQSAPPILRKLSCEGNRTSANSSDIQACVAEAEGYYSLLSDQIKSFNTKLTLTSDLQSEYSQQVKDLTKEYSIAFRDCLDTMHPMISLPDPHPPTDRRDSRTATELTNKEESNVKDILARGSNGVMFVPVSNENNTAVTTNDCNSDSDTDYFYDVETFSTEGENTPGHNKSNDESKPVCLHPHDVIMDEELEELDNVSEGVSQHRGVLMHMASQVKVGMDLTRITLPTFILEKRSLLEMYAEFLSYPHLFTSIPEGDTEEKRFIKCVQYFLSTFSAARKGAIAKKPYNPVIGEVFKCYWDMSERRPMTEEESQLVTSGPVPWAGNDSLTFIAEQVSHHPPVSGFYAEYPKKRISVSGHNWTQSKYFGLSLGVHNVGIIRLNLHTFDEEYTCTLPKAYGRSILTIPWIEIGGKCYMECKKTGYLANIEFHCKPFYGGKKHRVTAEITHQTTGRLVMKIDGEWNGVIYADYPNGNRDIFLDTYSLQTARKMIKKIEAMEKYESRYVWRDLTTALRAEDLERATDAKHAVEEAQRAGVRERNERGEVFMTRHFDLIGDEWRYNNPLINRLPSDVMK</sequence>
<dbReference type="EMBL" id="JAKMXF010000111">
    <property type="protein sequence ID" value="KAI6657262.1"/>
    <property type="molecule type" value="Genomic_DNA"/>
</dbReference>
<feature type="domain" description="PH" evidence="8">
    <location>
        <begin position="3"/>
        <end position="100"/>
    </location>
</feature>
<dbReference type="InterPro" id="IPR000648">
    <property type="entry name" value="Oxysterol-bd"/>
</dbReference>
<evidence type="ECO:0000256" key="3">
    <source>
        <dbReference type="ARBA" id="ARBA00023055"/>
    </source>
</evidence>
<protein>
    <recommendedName>
        <fullName evidence="6">Oxysterol-binding protein</fullName>
    </recommendedName>
</protein>
<evidence type="ECO:0000256" key="1">
    <source>
        <dbReference type="ARBA" id="ARBA00008842"/>
    </source>
</evidence>
<keyword evidence="4" id="KW-0446">Lipid-binding</keyword>
<dbReference type="Gene3D" id="3.30.70.3490">
    <property type="match status" value="1"/>
</dbReference>
<name>A0AAV7K7C0_9METZ</name>
<dbReference type="InterPro" id="IPR001849">
    <property type="entry name" value="PH_domain"/>
</dbReference>
<dbReference type="Gene3D" id="2.40.160.120">
    <property type="match status" value="1"/>
</dbReference>
<dbReference type="SUPFAM" id="SSF50729">
    <property type="entry name" value="PH domain-like"/>
    <property type="match status" value="1"/>
</dbReference>
<dbReference type="FunFam" id="1.10.287.2720:FF:000001">
    <property type="entry name" value="Oxysterol-binding OBPalpha"/>
    <property type="match status" value="1"/>
</dbReference>
<dbReference type="PROSITE" id="PS50003">
    <property type="entry name" value="PH_DOMAIN"/>
    <property type="match status" value="1"/>
</dbReference>
<feature type="compositionally biased region" description="Basic and acidic residues" evidence="7">
    <location>
        <begin position="193"/>
        <end position="207"/>
    </location>
</feature>
<dbReference type="Pfam" id="PF01237">
    <property type="entry name" value="Oxysterol_BP"/>
    <property type="match status" value="1"/>
</dbReference>
<dbReference type="FunFam" id="2.40.160.120:FF:000002">
    <property type="entry name" value="Oxysterol-binding protein"/>
    <property type="match status" value="1"/>
</dbReference>